<organism evidence="4 5">
    <name type="scientific">Streptomyces morookaense</name>
    <name type="common">Streptoverticillium morookaense</name>
    <dbReference type="NCBI Taxonomy" id="1970"/>
    <lineage>
        <taxon>Bacteria</taxon>
        <taxon>Bacillati</taxon>
        <taxon>Actinomycetota</taxon>
        <taxon>Actinomycetes</taxon>
        <taxon>Kitasatosporales</taxon>
        <taxon>Streptomycetaceae</taxon>
        <taxon>Streptomyces</taxon>
    </lineage>
</organism>
<gene>
    <name evidence="4" type="ORF">HG542_19890</name>
</gene>
<evidence type="ECO:0000259" key="3">
    <source>
        <dbReference type="PROSITE" id="PS50927"/>
    </source>
</evidence>
<keyword evidence="2" id="KW-0732">Signal</keyword>
<feature type="compositionally biased region" description="Basic and acidic residues" evidence="1">
    <location>
        <begin position="69"/>
        <end position="94"/>
    </location>
</feature>
<dbReference type="SUPFAM" id="SSF51110">
    <property type="entry name" value="alpha-D-mannose-specific plant lectins"/>
    <property type="match status" value="2"/>
</dbReference>
<dbReference type="Gene3D" id="2.90.10.10">
    <property type="entry name" value="Bulb-type lectin domain"/>
    <property type="match status" value="1"/>
</dbReference>
<evidence type="ECO:0000256" key="1">
    <source>
        <dbReference type="SAM" id="MobiDB-lite"/>
    </source>
</evidence>
<reference evidence="4 5" key="1">
    <citation type="submission" date="2020-04" db="EMBL/GenBank/DDBJ databases">
        <title>Draft Genome Sequence of Streptomyces morookaense DSM 40503, an 8-azaguanine-producing strain.</title>
        <authorList>
            <person name="Qi J."/>
            <person name="Gao J.-M."/>
        </authorList>
    </citation>
    <scope>NUCLEOTIDE SEQUENCE [LARGE SCALE GENOMIC DNA]</scope>
    <source>
        <strain evidence="4 5">DSM 40503</strain>
    </source>
</reference>
<feature type="region of interest" description="Disordered" evidence="1">
    <location>
        <begin position="69"/>
        <end position="131"/>
    </location>
</feature>
<sequence length="480" mass="49861">MHAKHVIHTLRATAVATAAAGSLLMPATALAAAPAPAPSPSPSSSPGHNGYVSAARSDAQIRSFWEKHAHDKTFAPTLDKKAEGRPGPERRAAGAEDGTAATGGESVKIAGTRPATPATAAQGRNALRSGPADLRESVRTFTGRLNWDLGGGYMGLCTATVVVSDNHDTLATARHCMKTLPDKTTIDPNANYRFAPGWYVDASGEHAPYGWFTWRGAAITPENDQQNDDTAFIAVNPQNGKHVQDVVGSAGIAFNAALPSNVAFAGIPGDVNQLHVCEQPAHWGQENPPQILLRSSCDGDSELAGGASGGGVYDADAFRNGGGVYDIGSYSGSYLNQAAAASFRDEAVTIYRAVGGSQGNGDVVLKPGFTMKAGSSVAAGGTTLTLQKNGQLHLNGPRRDWWSGQPDIDGAHLDFQSDGNLVMYDGNGTAHWALNLNNREGGATPVAGSTVKVQADGNLVVYGPDGAVKWAAFCYGTNRC</sequence>
<dbReference type="SMART" id="SM00108">
    <property type="entry name" value="B_lectin"/>
    <property type="match status" value="1"/>
</dbReference>
<comment type="caution">
    <text evidence="4">The sequence shown here is derived from an EMBL/GenBank/DDBJ whole genome shotgun (WGS) entry which is preliminary data.</text>
</comment>
<evidence type="ECO:0000313" key="5">
    <source>
        <dbReference type="Proteomes" id="UP000587462"/>
    </source>
</evidence>
<accession>A0A7Y7B6F5</accession>
<dbReference type="RefSeq" id="WP_171083330.1">
    <property type="nucleotide sequence ID" value="NZ_BNBU01000014.1"/>
</dbReference>
<proteinExistence type="predicted"/>
<evidence type="ECO:0000313" key="4">
    <source>
        <dbReference type="EMBL" id="NVK79918.1"/>
    </source>
</evidence>
<feature type="region of interest" description="Disordered" evidence="1">
    <location>
        <begin position="32"/>
        <end position="52"/>
    </location>
</feature>
<dbReference type="SUPFAM" id="SSF50494">
    <property type="entry name" value="Trypsin-like serine proteases"/>
    <property type="match status" value="1"/>
</dbReference>
<feature type="compositionally biased region" description="Low complexity" evidence="1">
    <location>
        <begin position="95"/>
        <end position="124"/>
    </location>
</feature>
<dbReference type="Gene3D" id="2.40.10.10">
    <property type="entry name" value="Trypsin-like serine proteases"/>
    <property type="match status" value="1"/>
</dbReference>
<dbReference type="Proteomes" id="UP000587462">
    <property type="component" value="Unassembled WGS sequence"/>
</dbReference>
<evidence type="ECO:0000256" key="2">
    <source>
        <dbReference type="SAM" id="SignalP"/>
    </source>
</evidence>
<feature type="chain" id="PRO_5030949989" description="Bulb-type lectin domain-containing protein" evidence="2">
    <location>
        <begin position="32"/>
        <end position="480"/>
    </location>
</feature>
<dbReference type="EMBL" id="JABBXF010000044">
    <property type="protein sequence ID" value="NVK79918.1"/>
    <property type="molecule type" value="Genomic_DNA"/>
</dbReference>
<dbReference type="InterPro" id="IPR009003">
    <property type="entry name" value="Peptidase_S1_PA"/>
</dbReference>
<feature type="signal peptide" evidence="2">
    <location>
        <begin position="1"/>
        <end position="31"/>
    </location>
</feature>
<protein>
    <recommendedName>
        <fullName evidence="3">Bulb-type lectin domain-containing protein</fullName>
    </recommendedName>
</protein>
<feature type="domain" description="Bulb-type lectin" evidence="3">
    <location>
        <begin position="362"/>
        <end position="474"/>
    </location>
</feature>
<dbReference type="InterPro" id="IPR043504">
    <property type="entry name" value="Peptidase_S1_PA_chymotrypsin"/>
</dbReference>
<dbReference type="PROSITE" id="PS50927">
    <property type="entry name" value="BULB_LECTIN"/>
    <property type="match status" value="1"/>
</dbReference>
<keyword evidence="5" id="KW-1185">Reference proteome</keyword>
<name>A0A7Y7B6F5_STRMO</name>
<dbReference type="AlphaFoldDB" id="A0A7Y7B6F5"/>
<dbReference type="InterPro" id="IPR036426">
    <property type="entry name" value="Bulb-type_lectin_dom_sf"/>
</dbReference>
<dbReference type="InterPro" id="IPR001480">
    <property type="entry name" value="Bulb-type_lectin_dom"/>
</dbReference>